<dbReference type="GO" id="GO:0008270">
    <property type="term" value="F:zinc ion binding"/>
    <property type="evidence" value="ECO:0007669"/>
    <property type="project" value="UniProtKB-KW"/>
</dbReference>
<proteinExistence type="predicted"/>
<keyword evidence="6" id="KW-1185">Reference proteome</keyword>
<keyword evidence="3" id="KW-0862">Zinc</keyword>
<sequence length="113" mass="12510">MGKRCAVSGCFTGDPEEIKKRKLLQEKPVYLFGVPKVAAEAWSTAIGVTTPLTQNVVCRYHFAAEDIITHFVHSVPDETVVSIERERYLLRKDACPVAGAIRSMPQPPEILGQ</sequence>
<dbReference type="AlphaFoldDB" id="A0AAJ7RTY3"/>
<dbReference type="Proteomes" id="UP000694920">
    <property type="component" value="Unplaced"/>
</dbReference>
<gene>
    <name evidence="7" type="primary">LOC112495302</name>
</gene>
<organism evidence="6 7">
    <name type="scientific">Cephus cinctus</name>
    <name type="common">Wheat stem sawfly</name>
    <dbReference type="NCBI Taxonomy" id="211228"/>
    <lineage>
        <taxon>Eukaryota</taxon>
        <taxon>Metazoa</taxon>
        <taxon>Ecdysozoa</taxon>
        <taxon>Arthropoda</taxon>
        <taxon>Hexapoda</taxon>
        <taxon>Insecta</taxon>
        <taxon>Pterygota</taxon>
        <taxon>Neoptera</taxon>
        <taxon>Endopterygota</taxon>
        <taxon>Hymenoptera</taxon>
        <taxon>Cephoidea</taxon>
        <taxon>Cephidae</taxon>
        <taxon>Cephus</taxon>
    </lineage>
</organism>
<evidence type="ECO:0000256" key="2">
    <source>
        <dbReference type="ARBA" id="ARBA00022771"/>
    </source>
</evidence>
<dbReference type="Pfam" id="PF05485">
    <property type="entry name" value="THAP"/>
    <property type="match status" value="1"/>
</dbReference>
<dbReference type="SUPFAM" id="SSF57716">
    <property type="entry name" value="Glucocorticoid receptor-like (DNA-binding domain)"/>
    <property type="match status" value="1"/>
</dbReference>
<dbReference type="KEGG" id="ccin:112495302"/>
<protein>
    <submittedName>
        <fullName evidence="7">Uncharacterized protein LOC112495302</fullName>
    </submittedName>
</protein>
<evidence type="ECO:0000256" key="3">
    <source>
        <dbReference type="ARBA" id="ARBA00022833"/>
    </source>
</evidence>
<evidence type="ECO:0000256" key="4">
    <source>
        <dbReference type="ARBA" id="ARBA00023125"/>
    </source>
</evidence>
<dbReference type="GeneID" id="112495302"/>
<feature type="domain" description="THAP-type" evidence="5">
    <location>
        <begin position="5"/>
        <end position="97"/>
    </location>
</feature>
<evidence type="ECO:0000259" key="5">
    <source>
        <dbReference type="Pfam" id="PF05485"/>
    </source>
</evidence>
<evidence type="ECO:0000313" key="7">
    <source>
        <dbReference type="RefSeq" id="XP_024947084.1"/>
    </source>
</evidence>
<dbReference type="GO" id="GO:0003677">
    <property type="term" value="F:DNA binding"/>
    <property type="evidence" value="ECO:0007669"/>
    <property type="project" value="UniProtKB-KW"/>
</dbReference>
<dbReference type="RefSeq" id="XP_024947084.1">
    <property type="nucleotide sequence ID" value="XM_025091316.1"/>
</dbReference>
<evidence type="ECO:0000313" key="6">
    <source>
        <dbReference type="Proteomes" id="UP000694920"/>
    </source>
</evidence>
<accession>A0AAJ7RTY3</accession>
<keyword evidence="2" id="KW-0863">Zinc-finger</keyword>
<keyword evidence="4" id="KW-0238">DNA-binding</keyword>
<name>A0AAJ7RTY3_CEPCN</name>
<keyword evidence="1" id="KW-0479">Metal-binding</keyword>
<evidence type="ECO:0000256" key="1">
    <source>
        <dbReference type="ARBA" id="ARBA00022723"/>
    </source>
</evidence>
<reference evidence="7" key="1">
    <citation type="submission" date="2025-08" db="UniProtKB">
        <authorList>
            <consortium name="RefSeq"/>
        </authorList>
    </citation>
    <scope>IDENTIFICATION</scope>
</reference>
<dbReference type="InterPro" id="IPR006612">
    <property type="entry name" value="THAP_Znf"/>
</dbReference>